<dbReference type="Proteomes" id="UP000023703">
    <property type="component" value="Chromosome"/>
</dbReference>
<feature type="transmembrane region" description="Helical" evidence="8">
    <location>
        <begin position="367"/>
        <end position="385"/>
    </location>
</feature>
<feature type="transmembrane region" description="Helical" evidence="8">
    <location>
        <begin position="166"/>
        <end position="184"/>
    </location>
</feature>
<keyword evidence="6 8" id="KW-1133">Transmembrane helix</keyword>
<dbReference type="GO" id="GO:0022857">
    <property type="term" value="F:transmembrane transporter activity"/>
    <property type="evidence" value="ECO:0007669"/>
    <property type="project" value="InterPro"/>
</dbReference>
<dbReference type="InterPro" id="IPR020846">
    <property type="entry name" value="MFS_dom"/>
</dbReference>
<dbReference type="HOGENOM" id="CLU_001265_19_3_11"/>
<evidence type="ECO:0000313" key="11">
    <source>
        <dbReference type="Proteomes" id="UP000023703"/>
    </source>
</evidence>
<evidence type="ECO:0000313" key="10">
    <source>
        <dbReference type="EMBL" id="AHW65443.1"/>
    </source>
</evidence>
<comment type="similarity">
    <text evidence="2">Belongs to the major facilitator superfamily.</text>
</comment>
<dbReference type="SUPFAM" id="SSF103473">
    <property type="entry name" value="MFS general substrate transporter"/>
    <property type="match status" value="1"/>
</dbReference>
<feature type="transmembrane region" description="Helical" evidence="8">
    <location>
        <begin position="137"/>
        <end position="154"/>
    </location>
</feature>
<dbReference type="PANTHER" id="PTHR43271">
    <property type="entry name" value="BLL2771 PROTEIN"/>
    <property type="match status" value="1"/>
</dbReference>
<comment type="subcellular location">
    <subcellularLocation>
        <location evidence="1">Cell membrane</location>
        <topology evidence="1">Multi-pass membrane protein</topology>
    </subcellularLocation>
</comment>
<sequence>MLMHYDRQRRVTTIETMDATDPETPAEPPAGLSPGDAGYRRIMIAAATAGLASFNAMYLTQSVLPAIHDGLRVSPTTAALTVSATTGMLAVAVIPVSILSERVGRRRVLQVSVIMATALSLLLAAAPGIGALVGLRALQGIAVAGVPAVMMSFLSEEIRQEHLGRVMGLYIAGTTLGGLLGRLVPSSVLEFTDWRGAVLAGGAVAFLLGVVCAWALPPQRNFVPKKITLRHELDAFRRHWNDRRLVALFILPFLMMGVFVSLYNYLGFRLTGQFGLPEAVAGAVFILYLSGTWSSARAGALVAKYGAARVLVTGVALTTAGLLLALVPNLVVTVVGVLVFTASFFAVHSTASTLVGQIADRDRAEASSTYVMSYYLGSSVIGWLSGYFFQIGWVALILTLAALQISALVLCLLSTSKTGRS</sequence>
<feature type="transmembrane region" description="Helical" evidence="8">
    <location>
        <begin position="196"/>
        <end position="216"/>
    </location>
</feature>
<dbReference type="InterPro" id="IPR036259">
    <property type="entry name" value="MFS_trans_sf"/>
</dbReference>
<dbReference type="PROSITE" id="PS00216">
    <property type="entry name" value="SUGAR_TRANSPORT_1"/>
    <property type="match status" value="1"/>
</dbReference>
<dbReference type="PROSITE" id="PS50850">
    <property type="entry name" value="MFS"/>
    <property type="match status" value="1"/>
</dbReference>
<organism evidence="10 11">
    <name type="scientific">Corynebacterium glyciniphilum AJ 3170</name>
    <dbReference type="NCBI Taxonomy" id="1404245"/>
    <lineage>
        <taxon>Bacteria</taxon>
        <taxon>Bacillati</taxon>
        <taxon>Actinomycetota</taxon>
        <taxon>Actinomycetes</taxon>
        <taxon>Mycobacteriales</taxon>
        <taxon>Corynebacteriaceae</taxon>
        <taxon>Corynebacterium</taxon>
    </lineage>
</organism>
<feature type="transmembrane region" description="Helical" evidence="8">
    <location>
        <begin position="42"/>
        <end position="59"/>
    </location>
</feature>
<evidence type="ECO:0000256" key="1">
    <source>
        <dbReference type="ARBA" id="ARBA00004651"/>
    </source>
</evidence>
<keyword evidence="5 8" id="KW-0812">Transmembrane</keyword>
<feature type="transmembrane region" description="Helical" evidence="8">
    <location>
        <begin position="306"/>
        <end position="327"/>
    </location>
</feature>
<dbReference type="STRING" id="1404245.CGLY_15035"/>
<feature type="transmembrane region" description="Helical" evidence="8">
    <location>
        <begin position="111"/>
        <end position="131"/>
    </location>
</feature>
<keyword evidence="7 8" id="KW-0472">Membrane</keyword>
<keyword evidence="4" id="KW-1003">Cell membrane</keyword>
<feature type="domain" description="Major facilitator superfamily (MFS) profile" evidence="9">
    <location>
        <begin position="41"/>
        <end position="419"/>
    </location>
</feature>
<evidence type="ECO:0000259" key="9">
    <source>
        <dbReference type="PROSITE" id="PS50850"/>
    </source>
</evidence>
<evidence type="ECO:0000256" key="8">
    <source>
        <dbReference type="SAM" id="Phobius"/>
    </source>
</evidence>
<evidence type="ECO:0000256" key="5">
    <source>
        <dbReference type="ARBA" id="ARBA00022692"/>
    </source>
</evidence>
<dbReference type="AlphaFoldDB" id="X5DQE5"/>
<dbReference type="Gene3D" id="1.20.1250.20">
    <property type="entry name" value="MFS general substrate transporter like domains"/>
    <property type="match status" value="1"/>
</dbReference>
<feature type="transmembrane region" description="Helical" evidence="8">
    <location>
        <begin position="391"/>
        <end position="413"/>
    </location>
</feature>
<feature type="transmembrane region" description="Helical" evidence="8">
    <location>
        <begin position="274"/>
        <end position="294"/>
    </location>
</feature>
<feature type="transmembrane region" description="Helical" evidence="8">
    <location>
        <begin position="79"/>
        <end position="99"/>
    </location>
</feature>
<evidence type="ECO:0000256" key="7">
    <source>
        <dbReference type="ARBA" id="ARBA00023136"/>
    </source>
</evidence>
<evidence type="ECO:0000256" key="3">
    <source>
        <dbReference type="ARBA" id="ARBA00022448"/>
    </source>
</evidence>
<dbReference type="InterPro" id="IPR005829">
    <property type="entry name" value="Sugar_transporter_CS"/>
</dbReference>
<proteinExistence type="inferred from homology"/>
<accession>X5DQE5</accession>
<dbReference type="eggNOG" id="COG2814">
    <property type="taxonomic scope" value="Bacteria"/>
</dbReference>
<evidence type="ECO:0000256" key="4">
    <source>
        <dbReference type="ARBA" id="ARBA00022475"/>
    </source>
</evidence>
<dbReference type="PANTHER" id="PTHR43271:SF1">
    <property type="entry name" value="INNER MEMBRANE TRANSPORT PROTEIN YNFM"/>
    <property type="match status" value="1"/>
</dbReference>
<dbReference type="EMBL" id="CP006842">
    <property type="protein sequence ID" value="AHW65443.1"/>
    <property type="molecule type" value="Genomic_DNA"/>
</dbReference>
<dbReference type="KEGG" id="cgy:CGLY_15035"/>
<protein>
    <submittedName>
        <fullName evidence="10">Transporter, MFS-type</fullName>
    </submittedName>
</protein>
<reference evidence="10 11" key="1">
    <citation type="journal article" date="2015" name="Int. J. Syst. Evol. Microbiol.">
        <title>Revisiting Corynebacterium glyciniphilum (ex Kubota et al., 1972) sp. nov., nom. rev., isolated from putrefied banana.</title>
        <authorList>
            <person name="Al-Dilaimi A."/>
            <person name="Bednarz H."/>
            <person name="Lomker A."/>
            <person name="Niehaus K."/>
            <person name="Kalinowski J."/>
            <person name="Ruckert C."/>
        </authorList>
    </citation>
    <scope>NUCLEOTIDE SEQUENCE [LARGE SCALE GENOMIC DNA]</scope>
    <source>
        <strain evidence="10">AJ 3170</strain>
    </source>
</reference>
<dbReference type="Pfam" id="PF07690">
    <property type="entry name" value="MFS_1"/>
    <property type="match status" value="1"/>
</dbReference>
<dbReference type="OrthoDB" id="63984at2"/>
<dbReference type="CDD" id="cd17324">
    <property type="entry name" value="MFS_NepI_like"/>
    <property type="match status" value="1"/>
</dbReference>
<feature type="transmembrane region" description="Helical" evidence="8">
    <location>
        <begin position="333"/>
        <end position="355"/>
    </location>
</feature>
<name>X5DQE5_9CORY</name>
<dbReference type="GO" id="GO:0005886">
    <property type="term" value="C:plasma membrane"/>
    <property type="evidence" value="ECO:0007669"/>
    <property type="project" value="UniProtKB-SubCell"/>
</dbReference>
<keyword evidence="3" id="KW-0813">Transport</keyword>
<gene>
    <name evidence="10" type="ORF">CGLY_15035</name>
</gene>
<evidence type="ECO:0000256" key="6">
    <source>
        <dbReference type="ARBA" id="ARBA00022989"/>
    </source>
</evidence>
<keyword evidence="11" id="KW-1185">Reference proteome</keyword>
<evidence type="ECO:0000256" key="2">
    <source>
        <dbReference type="ARBA" id="ARBA00008335"/>
    </source>
</evidence>
<dbReference type="InterPro" id="IPR011701">
    <property type="entry name" value="MFS"/>
</dbReference>
<feature type="transmembrane region" description="Helical" evidence="8">
    <location>
        <begin position="245"/>
        <end position="268"/>
    </location>
</feature>